<dbReference type="Proteomes" id="UP000789901">
    <property type="component" value="Unassembled WGS sequence"/>
</dbReference>
<gene>
    <name evidence="2" type="ORF">GMARGA_LOCUS13341</name>
</gene>
<accession>A0ABN7V1R7</accession>
<sequence length="608" mass="70081">PKMCEIIEYHDILSIFNLLPNFLLTSVLKTLGKRIIRELDDIPNIKDFQIFSVIMNEKMEMDENIFSSCVSYDDHERPIIIINCNCTPKSVLVRRTFSPGISATTHVGVKRLLSLFEIHKSEIDRILKSKHVYAIGLDFQLDCLIPCIVYWADKPLKKSIAEELSGLFNSEFEILYRKVTPVNTFMNDSNESGDNYNSGNGEKNKNCKKEKREEENNKDDDRESNEGGGYYNNDESNSKDYDDINDTEDEEIGNKEGKRDRKENNDKNGKDNEGGDGGDDDNDKGEEKRKYLHVDSTVIAKPDPDLNYSNLNKSCIIDPKVKQIFSINVRIWANVEKLNNDKDFILKFEIDLYNCGMSKMLSNMWPELRKIGFGYFLDSIEIHISPISDKSNDRPLFYPKCSYKQKLECNEDTVELVDNREKSKNITVQVNGEVGTVSKIGGHIGVSHGNKNDSSIKLITREWKAERYYDNITGAHWSYQHMVENNHKRAFEPGEHFGEWVFSEMRGFRITITQVLRCEIQLFHKNSTNFLNRKKPVILNICPKMAHVLEISFENIQGFNKKFAALENQSDDKGLIVHIGNKNLDRKQNPLASSELNIVRCIENYDTR</sequence>
<organism evidence="2 3">
    <name type="scientific">Gigaspora margarita</name>
    <dbReference type="NCBI Taxonomy" id="4874"/>
    <lineage>
        <taxon>Eukaryota</taxon>
        <taxon>Fungi</taxon>
        <taxon>Fungi incertae sedis</taxon>
        <taxon>Mucoromycota</taxon>
        <taxon>Glomeromycotina</taxon>
        <taxon>Glomeromycetes</taxon>
        <taxon>Diversisporales</taxon>
        <taxon>Gigasporaceae</taxon>
        <taxon>Gigaspora</taxon>
    </lineage>
</organism>
<evidence type="ECO:0000256" key="1">
    <source>
        <dbReference type="SAM" id="MobiDB-lite"/>
    </source>
</evidence>
<reference evidence="2 3" key="1">
    <citation type="submission" date="2021-06" db="EMBL/GenBank/DDBJ databases">
        <authorList>
            <person name="Kallberg Y."/>
            <person name="Tangrot J."/>
            <person name="Rosling A."/>
        </authorList>
    </citation>
    <scope>NUCLEOTIDE SEQUENCE [LARGE SCALE GENOMIC DNA]</scope>
    <source>
        <strain evidence="2 3">120-4 pot B 10/14</strain>
    </source>
</reference>
<proteinExistence type="predicted"/>
<feature type="compositionally biased region" description="Basic and acidic residues" evidence="1">
    <location>
        <begin position="252"/>
        <end position="273"/>
    </location>
</feature>
<dbReference type="EMBL" id="CAJVQB010008429">
    <property type="protein sequence ID" value="CAG8718776.1"/>
    <property type="molecule type" value="Genomic_DNA"/>
</dbReference>
<keyword evidence="3" id="KW-1185">Reference proteome</keyword>
<comment type="caution">
    <text evidence="2">The sequence shown here is derived from an EMBL/GenBank/DDBJ whole genome shotgun (WGS) entry which is preliminary data.</text>
</comment>
<evidence type="ECO:0000313" key="3">
    <source>
        <dbReference type="Proteomes" id="UP000789901"/>
    </source>
</evidence>
<feature type="non-terminal residue" evidence="2">
    <location>
        <position position="1"/>
    </location>
</feature>
<feature type="region of interest" description="Disordered" evidence="1">
    <location>
        <begin position="188"/>
        <end position="286"/>
    </location>
</feature>
<feature type="compositionally biased region" description="Basic and acidic residues" evidence="1">
    <location>
        <begin position="202"/>
        <end position="225"/>
    </location>
</feature>
<feature type="compositionally biased region" description="Acidic residues" evidence="1">
    <location>
        <begin position="274"/>
        <end position="284"/>
    </location>
</feature>
<protein>
    <submittedName>
        <fullName evidence="2">5729_t:CDS:1</fullName>
    </submittedName>
</protein>
<name>A0ABN7V1R7_GIGMA</name>
<evidence type="ECO:0000313" key="2">
    <source>
        <dbReference type="EMBL" id="CAG8718776.1"/>
    </source>
</evidence>